<dbReference type="Gene3D" id="2.60.120.620">
    <property type="entry name" value="q2cbj1_9rhob like domain"/>
    <property type="match status" value="1"/>
</dbReference>
<dbReference type="Proteomes" id="UP001530293">
    <property type="component" value="Unassembled WGS sequence"/>
</dbReference>
<proteinExistence type="predicted"/>
<dbReference type="EC" id="1.14.11.4" evidence="2"/>
<dbReference type="PANTHER" id="PTHR34496:SF9">
    <property type="entry name" value="[SKP1-PROTEIN]-HYDROXYPROLINE N-ACETYLGLUCOSAMINYLTRANSFERASE"/>
    <property type="match status" value="1"/>
</dbReference>
<reference evidence="9 10" key="1">
    <citation type="submission" date="2024-10" db="EMBL/GenBank/DDBJ databases">
        <title>Updated reference genomes for cyclostephanoid diatoms.</title>
        <authorList>
            <person name="Roberts W.R."/>
            <person name="Alverson A.J."/>
        </authorList>
    </citation>
    <scope>NUCLEOTIDE SEQUENCE [LARGE SCALE GENOMIC DNA]</scope>
    <source>
        <strain evidence="9 10">AJA232-27</strain>
    </source>
</reference>
<organism evidence="9 10">
    <name type="scientific">Discostella pseudostelligera</name>
    <dbReference type="NCBI Taxonomy" id="259834"/>
    <lineage>
        <taxon>Eukaryota</taxon>
        <taxon>Sar</taxon>
        <taxon>Stramenopiles</taxon>
        <taxon>Ochrophyta</taxon>
        <taxon>Bacillariophyta</taxon>
        <taxon>Coscinodiscophyceae</taxon>
        <taxon>Thalassiosirophycidae</taxon>
        <taxon>Stephanodiscales</taxon>
        <taxon>Stephanodiscaceae</taxon>
        <taxon>Discostella</taxon>
    </lineage>
</organism>
<dbReference type="CDD" id="cd00761">
    <property type="entry name" value="Glyco_tranf_GTA_type"/>
    <property type="match status" value="1"/>
</dbReference>
<dbReference type="PANTHER" id="PTHR34496">
    <property type="entry name" value="GLCNAC TRANSFERASE-RELATED"/>
    <property type="match status" value="1"/>
</dbReference>
<evidence type="ECO:0000256" key="6">
    <source>
        <dbReference type="ARBA" id="ARBA00023004"/>
    </source>
</evidence>
<keyword evidence="4" id="KW-0223">Dioxygenase</keyword>
<dbReference type="AlphaFoldDB" id="A0ABD3M7J7"/>
<evidence type="ECO:0000256" key="2">
    <source>
        <dbReference type="ARBA" id="ARBA00012264"/>
    </source>
</evidence>
<evidence type="ECO:0000256" key="4">
    <source>
        <dbReference type="ARBA" id="ARBA00022964"/>
    </source>
</evidence>
<dbReference type="Pfam" id="PF11397">
    <property type="entry name" value="GlcNAc"/>
    <property type="match status" value="2"/>
</dbReference>
<dbReference type="InterPro" id="IPR021067">
    <property type="entry name" value="Glycosyltransferase"/>
</dbReference>
<keyword evidence="3" id="KW-0479">Metal-binding</keyword>
<name>A0ABD3M7J7_9STRA</name>
<dbReference type="InterPro" id="IPR044862">
    <property type="entry name" value="Pro_4_hyd_alph_FE2OG_OXY"/>
</dbReference>
<dbReference type="EMBL" id="JALLBG020000198">
    <property type="protein sequence ID" value="KAL3759703.1"/>
    <property type="molecule type" value="Genomic_DNA"/>
</dbReference>
<dbReference type="SUPFAM" id="SSF53448">
    <property type="entry name" value="Nucleotide-diphospho-sugar transferases"/>
    <property type="match status" value="1"/>
</dbReference>
<dbReference type="GO" id="GO:0046872">
    <property type="term" value="F:metal ion binding"/>
    <property type="evidence" value="ECO:0007669"/>
    <property type="project" value="UniProtKB-KW"/>
</dbReference>
<evidence type="ECO:0000313" key="9">
    <source>
        <dbReference type="EMBL" id="KAL3759703.1"/>
    </source>
</evidence>
<keyword evidence="10" id="KW-1185">Reference proteome</keyword>
<feature type="domain" description="Fe2OG dioxygenase" evidence="8">
    <location>
        <begin position="179"/>
        <end position="307"/>
    </location>
</feature>
<sequence length="726" mass="81462">MTTSTSSSIQGWTPKTDLLLLCPIASSQTNERHHVNGNHQHCGYDIIDHAFGKNFPTSLLHELQSNGWIDDPNRGIIGSRLSPARTKMDVDLVGLLQSFGSTTSMFNDAIGIGIRGDLSAFIPRHERMKDSFPMQYPYLHKLISSIEKTVCSRIGKQTILDNESLPSKTNTSYVEIDTNLTSVQIAKYTGDGKAGYARHCDRGAVCLNESSNSSKIEHSNGSAMERILTFVYYVTPEWDQELDGGALRMFSPSIRDDANANNVDPESYFDVVPYADRLVVFRSDIIEHQVFPSLRRDRIAITVWLYGKVVQLGPKKGEGILSSDELGLQPSALHLNCLPKETESSLPPPLPIASHTTSCEDQVQYKSIFVAIPSYRDEESWPTIKSLVEMSCFPERIYIGVIFQVDTASEEETKRFTTAVGSGVTVQSSRWNEATNFRSIVMDYRHATGPCYARHLAQTLHRGEDYVMQIDSHMRFRPGWDEYLIQQLNKTEGPEKAVLTTYPPGYDPPHGPGPTAETRATILVPWKFEDGILRQKGRLLEHDYKHSLPNDNIPCLLYAGGFNFFHSSILETCPYDSKLHGLFFGEEISMAVRLYTHWIDLYAPPQTVCYHLWKRNSLRTRVDNDPYRVKQKEMSLEVVRTQLRGLGEGIGNARSVEQFTEALGVDFENQTLAKGCEDAGLHSTAFVSSLLSGSKIENNSEDGTEARTSDEMRSVLTLVSRFISET</sequence>
<dbReference type="GO" id="GO:0008475">
    <property type="term" value="F:procollagen-lysine 5-dioxygenase activity"/>
    <property type="evidence" value="ECO:0007669"/>
    <property type="project" value="UniProtKB-EC"/>
</dbReference>
<dbReference type="PROSITE" id="PS51471">
    <property type="entry name" value="FE2OG_OXY"/>
    <property type="match status" value="1"/>
</dbReference>
<dbReference type="InterPro" id="IPR005123">
    <property type="entry name" value="Oxoglu/Fe-dep_dioxygenase_dom"/>
</dbReference>
<comment type="cofactor">
    <cofactor evidence="1">
        <name>L-ascorbate</name>
        <dbReference type="ChEBI" id="CHEBI:38290"/>
    </cofactor>
</comment>
<dbReference type="Gene3D" id="3.90.550.10">
    <property type="entry name" value="Spore Coat Polysaccharide Biosynthesis Protein SpsA, Chain A"/>
    <property type="match status" value="1"/>
</dbReference>
<evidence type="ECO:0000256" key="5">
    <source>
        <dbReference type="ARBA" id="ARBA00023002"/>
    </source>
</evidence>
<evidence type="ECO:0000256" key="3">
    <source>
        <dbReference type="ARBA" id="ARBA00022723"/>
    </source>
</evidence>
<dbReference type="SMART" id="SM00702">
    <property type="entry name" value="P4Hc"/>
    <property type="match status" value="1"/>
</dbReference>
<evidence type="ECO:0000256" key="7">
    <source>
        <dbReference type="ARBA" id="ARBA00047930"/>
    </source>
</evidence>
<protein>
    <recommendedName>
        <fullName evidence="2">procollagen-lysine 5-dioxygenase</fullName>
        <ecNumber evidence="2">1.14.11.4</ecNumber>
    </recommendedName>
</protein>
<keyword evidence="6" id="KW-0408">Iron</keyword>
<comment type="catalytic activity">
    <reaction evidence="7">
        <text>L-lysyl-[collagen] + 2-oxoglutarate + O2 = (5R)-5-hydroxy-L-lysyl-[collagen] + succinate + CO2</text>
        <dbReference type="Rhea" id="RHEA:16569"/>
        <dbReference type="Rhea" id="RHEA-COMP:12751"/>
        <dbReference type="Rhea" id="RHEA-COMP:12752"/>
        <dbReference type="ChEBI" id="CHEBI:15379"/>
        <dbReference type="ChEBI" id="CHEBI:16526"/>
        <dbReference type="ChEBI" id="CHEBI:16810"/>
        <dbReference type="ChEBI" id="CHEBI:29969"/>
        <dbReference type="ChEBI" id="CHEBI:30031"/>
        <dbReference type="ChEBI" id="CHEBI:133442"/>
        <dbReference type="EC" id="1.14.11.4"/>
    </reaction>
</comment>
<evidence type="ECO:0000256" key="1">
    <source>
        <dbReference type="ARBA" id="ARBA00001961"/>
    </source>
</evidence>
<evidence type="ECO:0000313" key="10">
    <source>
        <dbReference type="Proteomes" id="UP001530293"/>
    </source>
</evidence>
<dbReference type="InterPro" id="IPR006620">
    <property type="entry name" value="Pro_4_hyd_alph"/>
</dbReference>
<dbReference type="InterPro" id="IPR029044">
    <property type="entry name" value="Nucleotide-diphossugar_trans"/>
</dbReference>
<evidence type="ECO:0000259" key="8">
    <source>
        <dbReference type="PROSITE" id="PS51471"/>
    </source>
</evidence>
<keyword evidence="5" id="KW-0560">Oxidoreductase</keyword>
<gene>
    <name evidence="9" type="ORF">ACHAWU_010272</name>
</gene>
<comment type="caution">
    <text evidence="9">The sequence shown here is derived from an EMBL/GenBank/DDBJ whole genome shotgun (WGS) entry which is preliminary data.</text>
</comment>
<accession>A0ABD3M7J7</accession>
<dbReference type="Pfam" id="PF13640">
    <property type="entry name" value="2OG-FeII_Oxy_3"/>
    <property type="match status" value="1"/>
</dbReference>